<dbReference type="OrthoDB" id="9975554at2759"/>
<dbReference type="PROSITE" id="PS50262">
    <property type="entry name" value="G_PROTEIN_RECEP_F1_2"/>
    <property type="match status" value="1"/>
</dbReference>
<dbReference type="CDD" id="cd15225">
    <property type="entry name" value="7tmA_OR10A-like"/>
    <property type="match status" value="1"/>
</dbReference>
<evidence type="ECO:0000256" key="1">
    <source>
        <dbReference type="ARBA" id="ARBA00004651"/>
    </source>
</evidence>
<keyword evidence="10 12" id="KW-0675">Receptor</keyword>
<feature type="transmembrane region" description="Helical" evidence="13">
    <location>
        <begin position="273"/>
        <end position="292"/>
    </location>
</feature>
<evidence type="ECO:0000256" key="13">
    <source>
        <dbReference type="RuleBase" id="RU363047"/>
    </source>
</evidence>
<evidence type="ECO:0000256" key="9">
    <source>
        <dbReference type="ARBA" id="ARBA00023136"/>
    </source>
</evidence>
<keyword evidence="7 13" id="KW-1133">Transmembrane helix</keyword>
<dbReference type="Gene3D" id="1.20.1070.10">
    <property type="entry name" value="Rhodopsin 7-helix transmembrane proteins"/>
    <property type="match status" value="1"/>
</dbReference>
<accession>A0A1U7S777</accession>
<dbReference type="PROSITE" id="PS00237">
    <property type="entry name" value="G_PROTEIN_RECEP_F1_1"/>
    <property type="match status" value="1"/>
</dbReference>
<dbReference type="InterPro" id="IPR000725">
    <property type="entry name" value="Olfact_rcpt"/>
</dbReference>
<evidence type="ECO:0000256" key="4">
    <source>
        <dbReference type="ARBA" id="ARBA00022606"/>
    </source>
</evidence>
<feature type="transmembrane region" description="Helical" evidence="13">
    <location>
        <begin position="140"/>
        <end position="164"/>
    </location>
</feature>
<feature type="transmembrane region" description="Helical" evidence="13">
    <location>
        <begin position="25"/>
        <end position="49"/>
    </location>
</feature>
<dbReference type="GO" id="GO:0004984">
    <property type="term" value="F:olfactory receptor activity"/>
    <property type="evidence" value="ECO:0007669"/>
    <property type="project" value="InterPro"/>
</dbReference>
<evidence type="ECO:0000256" key="5">
    <source>
        <dbReference type="ARBA" id="ARBA00022692"/>
    </source>
</evidence>
<evidence type="ECO:0000256" key="11">
    <source>
        <dbReference type="ARBA" id="ARBA00023224"/>
    </source>
</evidence>
<dbReference type="InParanoid" id="A0A1U7S777"/>
<dbReference type="RefSeq" id="XP_006036046.1">
    <property type="nucleotide sequence ID" value="XM_006035984.1"/>
</dbReference>
<organism evidence="15 16">
    <name type="scientific">Alligator sinensis</name>
    <name type="common">Chinese alligator</name>
    <dbReference type="NCBI Taxonomy" id="38654"/>
    <lineage>
        <taxon>Eukaryota</taxon>
        <taxon>Metazoa</taxon>
        <taxon>Chordata</taxon>
        <taxon>Craniata</taxon>
        <taxon>Vertebrata</taxon>
        <taxon>Euteleostomi</taxon>
        <taxon>Archelosauria</taxon>
        <taxon>Archosauria</taxon>
        <taxon>Crocodylia</taxon>
        <taxon>Alligatoridae</taxon>
        <taxon>Alligatorinae</taxon>
        <taxon>Alligator</taxon>
    </lineage>
</organism>
<feature type="transmembrane region" description="Helical" evidence="13">
    <location>
        <begin position="238"/>
        <end position="261"/>
    </location>
</feature>
<evidence type="ECO:0000256" key="12">
    <source>
        <dbReference type="RuleBase" id="RU000688"/>
    </source>
</evidence>
<evidence type="ECO:0000256" key="6">
    <source>
        <dbReference type="ARBA" id="ARBA00022725"/>
    </source>
</evidence>
<dbReference type="KEGG" id="asn:102379071"/>
<feature type="transmembrane region" description="Helical" evidence="13">
    <location>
        <begin position="204"/>
        <end position="226"/>
    </location>
</feature>
<dbReference type="PRINTS" id="PR00245">
    <property type="entry name" value="OLFACTORYR"/>
</dbReference>
<dbReference type="SUPFAM" id="SSF81321">
    <property type="entry name" value="Family A G protein-coupled receptor-like"/>
    <property type="match status" value="1"/>
</dbReference>
<comment type="subcellular location">
    <subcellularLocation>
        <location evidence="1 13">Cell membrane</location>
        <topology evidence="1 13">Multi-pass membrane protein</topology>
    </subcellularLocation>
</comment>
<comment type="similarity">
    <text evidence="2 12">Belongs to the G-protein coupled receptor 1 family.</text>
</comment>
<evidence type="ECO:0000256" key="8">
    <source>
        <dbReference type="ARBA" id="ARBA00023040"/>
    </source>
</evidence>
<evidence type="ECO:0000259" key="14">
    <source>
        <dbReference type="PROSITE" id="PS50262"/>
    </source>
</evidence>
<keyword evidence="5 12" id="KW-0812">Transmembrane</keyword>
<dbReference type="InterPro" id="IPR000276">
    <property type="entry name" value="GPCR_Rhodpsn"/>
</dbReference>
<keyword evidence="4 13" id="KW-0716">Sensory transduction</keyword>
<feature type="domain" description="G-protein coupled receptors family 1 profile" evidence="14">
    <location>
        <begin position="41"/>
        <end position="290"/>
    </location>
</feature>
<dbReference type="InterPro" id="IPR017452">
    <property type="entry name" value="GPCR_Rhodpsn_7TM"/>
</dbReference>
<keyword evidence="8 12" id="KW-0297">G-protein coupled receptor</keyword>
<evidence type="ECO:0000256" key="7">
    <source>
        <dbReference type="ARBA" id="ARBA00022989"/>
    </source>
</evidence>
<dbReference type="PANTHER" id="PTHR26453">
    <property type="entry name" value="OLFACTORY RECEPTOR"/>
    <property type="match status" value="1"/>
</dbReference>
<feature type="transmembrane region" description="Helical" evidence="13">
    <location>
        <begin position="102"/>
        <end position="120"/>
    </location>
</feature>
<evidence type="ECO:0000313" key="16">
    <source>
        <dbReference type="RefSeq" id="XP_006036046.1"/>
    </source>
</evidence>
<reference evidence="16" key="1">
    <citation type="submission" date="2025-08" db="UniProtKB">
        <authorList>
            <consortium name="RefSeq"/>
        </authorList>
    </citation>
    <scope>IDENTIFICATION</scope>
</reference>
<keyword evidence="15" id="KW-1185">Reference proteome</keyword>
<name>A0A1U7S777_ALLSI</name>
<dbReference type="AlphaFoldDB" id="A0A1U7S777"/>
<dbReference type="GO" id="GO:0004930">
    <property type="term" value="F:G protein-coupled receptor activity"/>
    <property type="evidence" value="ECO:0007669"/>
    <property type="project" value="UniProtKB-KW"/>
</dbReference>
<keyword evidence="11 12" id="KW-0807">Transducer</keyword>
<proteinExistence type="inferred from homology"/>
<dbReference type="GeneID" id="102379071"/>
<keyword evidence="9 13" id="KW-0472">Membrane</keyword>
<dbReference type="Proteomes" id="UP000189705">
    <property type="component" value="Unplaced"/>
</dbReference>
<dbReference type="GO" id="GO:0005886">
    <property type="term" value="C:plasma membrane"/>
    <property type="evidence" value="ECO:0007669"/>
    <property type="project" value="UniProtKB-SubCell"/>
</dbReference>
<dbReference type="eggNOG" id="ENOG502QVH7">
    <property type="taxonomic scope" value="Eukaryota"/>
</dbReference>
<evidence type="ECO:0000256" key="10">
    <source>
        <dbReference type="ARBA" id="ARBA00023170"/>
    </source>
</evidence>
<dbReference type="PRINTS" id="PR00237">
    <property type="entry name" value="GPCRRHODOPSN"/>
</dbReference>
<dbReference type="Pfam" id="PF13853">
    <property type="entry name" value="7tm_4"/>
    <property type="match status" value="1"/>
</dbReference>
<keyword evidence="3 13" id="KW-1003">Cell membrane</keyword>
<protein>
    <recommendedName>
        <fullName evidence="13">Olfactory receptor</fullName>
    </recommendedName>
</protein>
<gene>
    <name evidence="16" type="primary">LOC102379071</name>
</gene>
<keyword evidence="6 13" id="KW-0552">Olfaction</keyword>
<dbReference type="FunFam" id="1.10.1220.70:FF:000001">
    <property type="entry name" value="Olfactory receptor"/>
    <property type="match status" value="1"/>
</dbReference>
<evidence type="ECO:0000256" key="2">
    <source>
        <dbReference type="ARBA" id="ARBA00010663"/>
    </source>
</evidence>
<sequence length="314" mass="35904">MTWENETLITELILLGFSSLLQLQVLMFVVFLVTYLITLIGNILIVLITMVDTALQSPMYFFLRNLSSLEICFTLVIIPKMLVNLLSDNKSISFPGCMLQMYFFFFFGSTECFLLAAMAYDRYVAICHPLRYTVIMSRKVCIRLAVTSWISGIPVGTVQTTWLFSFPFCGPNEVNHFFCDSPPVLKLVCGDTYLFEMYAVTGTILIVLFPFILILFSYIHIIATILRMPSAERRHKAFSTCSSHLVVVTLFYSTASLTYFRPKSSYSPDTKKLLSLSYTVFTPMLNPIIYSLRNKEVKGALKKMIGKKIYSWKL</sequence>
<evidence type="ECO:0000313" key="15">
    <source>
        <dbReference type="Proteomes" id="UP000189705"/>
    </source>
</evidence>
<dbReference type="FunFam" id="1.20.1070.10:FF:000001">
    <property type="entry name" value="Olfactory receptor"/>
    <property type="match status" value="1"/>
</dbReference>
<evidence type="ECO:0000256" key="3">
    <source>
        <dbReference type="ARBA" id="ARBA00022475"/>
    </source>
</evidence>
<feature type="transmembrane region" description="Helical" evidence="13">
    <location>
        <begin position="61"/>
        <end position="82"/>
    </location>
</feature>